<accession>A0A495DLH3</accession>
<feature type="transmembrane region" description="Helical" evidence="7">
    <location>
        <begin position="20"/>
        <end position="40"/>
    </location>
</feature>
<evidence type="ECO:0000256" key="6">
    <source>
        <dbReference type="SAM" id="Coils"/>
    </source>
</evidence>
<feature type="transmembrane region" description="Helical" evidence="7">
    <location>
        <begin position="304"/>
        <end position="326"/>
    </location>
</feature>
<dbReference type="GO" id="GO:0005886">
    <property type="term" value="C:plasma membrane"/>
    <property type="evidence" value="ECO:0007669"/>
    <property type="project" value="UniProtKB-SubCell"/>
</dbReference>
<gene>
    <name evidence="9" type="ORF">C7435_0226</name>
</gene>
<dbReference type="Pfam" id="PF00482">
    <property type="entry name" value="T2SSF"/>
    <property type="match status" value="1"/>
</dbReference>
<dbReference type="RefSeq" id="WP_075188695.1">
    <property type="nucleotide sequence ID" value="NZ_RBIM01000001.1"/>
</dbReference>
<feature type="transmembrane region" description="Helical" evidence="7">
    <location>
        <begin position="152"/>
        <end position="174"/>
    </location>
</feature>
<name>A0A495DLH3_9PROT</name>
<keyword evidence="5 7" id="KW-0472">Membrane</keyword>
<evidence type="ECO:0000259" key="8">
    <source>
        <dbReference type="Pfam" id="PF00482"/>
    </source>
</evidence>
<dbReference type="PANTHER" id="PTHR35007:SF2">
    <property type="entry name" value="PILUS ASSEMBLE PROTEIN"/>
    <property type="match status" value="1"/>
</dbReference>
<dbReference type="AlphaFoldDB" id="A0A495DLH3"/>
<keyword evidence="3 7" id="KW-0812">Transmembrane</keyword>
<evidence type="ECO:0000313" key="9">
    <source>
        <dbReference type="EMBL" id="RKR03787.1"/>
    </source>
</evidence>
<evidence type="ECO:0000256" key="2">
    <source>
        <dbReference type="ARBA" id="ARBA00022475"/>
    </source>
</evidence>
<reference evidence="9 10" key="1">
    <citation type="submission" date="2018-10" db="EMBL/GenBank/DDBJ databases">
        <title>Genomic Encyclopedia of Type Strains, Phase IV (KMG-IV): sequencing the most valuable type-strain genomes for metagenomic binning, comparative biology and taxonomic classification.</title>
        <authorList>
            <person name="Goeker M."/>
        </authorList>
    </citation>
    <scope>NUCLEOTIDE SEQUENCE [LARGE SCALE GENOMIC DNA]</scope>
    <source>
        <strain evidence="9 10">DSM 4734</strain>
    </source>
</reference>
<feature type="domain" description="Type II secretion system protein GspF" evidence="8">
    <location>
        <begin position="193"/>
        <end position="321"/>
    </location>
</feature>
<evidence type="ECO:0000256" key="7">
    <source>
        <dbReference type="SAM" id="Phobius"/>
    </source>
</evidence>
<organism evidence="9 10">
    <name type="scientific">Maricaulis maris</name>
    <dbReference type="NCBI Taxonomy" id="74318"/>
    <lineage>
        <taxon>Bacteria</taxon>
        <taxon>Pseudomonadati</taxon>
        <taxon>Pseudomonadota</taxon>
        <taxon>Alphaproteobacteria</taxon>
        <taxon>Maricaulales</taxon>
        <taxon>Maricaulaceae</taxon>
        <taxon>Maricaulis</taxon>
    </lineage>
</organism>
<dbReference type="PANTHER" id="PTHR35007">
    <property type="entry name" value="INTEGRAL MEMBRANE PROTEIN-RELATED"/>
    <property type="match status" value="1"/>
</dbReference>
<evidence type="ECO:0000256" key="3">
    <source>
        <dbReference type="ARBA" id="ARBA00022692"/>
    </source>
</evidence>
<proteinExistence type="predicted"/>
<feature type="transmembrane region" description="Helical" evidence="7">
    <location>
        <begin position="124"/>
        <end position="146"/>
    </location>
</feature>
<keyword evidence="2" id="KW-1003">Cell membrane</keyword>
<comment type="caution">
    <text evidence="9">The sequence shown here is derived from an EMBL/GenBank/DDBJ whole genome shotgun (WGS) entry which is preliminary data.</text>
</comment>
<evidence type="ECO:0000256" key="1">
    <source>
        <dbReference type="ARBA" id="ARBA00004651"/>
    </source>
</evidence>
<evidence type="ECO:0000256" key="4">
    <source>
        <dbReference type="ARBA" id="ARBA00022989"/>
    </source>
</evidence>
<keyword evidence="4 7" id="KW-1133">Transmembrane helix</keyword>
<sequence>MFGISFTDIRDFLTDPQSLIAMVAAILVFATIVTLSSPAMGTDKLDKRIKSVNNRREELRRKSREALEANARGGKGSIRGAEAKGLVRSIVDALNLQKAFEDPALHEKLAQAGMRGSRPAMTFYFFRLLSPIILFVLALFYVFVINDFGLPQITRVCFSFGLGLLGYYAPNLYLSNLATKRQQSIMGAFPDALDLLLICVESGMSIEAAFHKVSSEVGSQSIELAEELSLTTAELSYLQDRRTAYENLAKRTNHPGVKAVCTSLIQAERYGTPLGQALRVMAKENRDMRLAAAEKKAASLPAKLTVPMIVFFLPVLFVVILGPAIIRFNSM</sequence>
<comment type="subcellular location">
    <subcellularLocation>
        <location evidence="1">Cell membrane</location>
        <topology evidence="1">Multi-pass membrane protein</topology>
    </subcellularLocation>
</comment>
<dbReference type="OrthoDB" id="9810662at2"/>
<evidence type="ECO:0000256" key="5">
    <source>
        <dbReference type="ARBA" id="ARBA00023136"/>
    </source>
</evidence>
<feature type="coiled-coil region" evidence="6">
    <location>
        <begin position="42"/>
        <end position="69"/>
    </location>
</feature>
<evidence type="ECO:0000313" key="10">
    <source>
        <dbReference type="Proteomes" id="UP000273675"/>
    </source>
</evidence>
<dbReference type="Proteomes" id="UP000273675">
    <property type="component" value="Unassembled WGS sequence"/>
</dbReference>
<keyword evidence="6" id="KW-0175">Coiled coil</keyword>
<dbReference type="InterPro" id="IPR018076">
    <property type="entry name" value="T2SS_GspF_dom"/>
</dbReference>
<dbReference type="EMBL" id="RBIM01000001">
    <property type="protein sequence ID" value="RKR03787.1"/>
    <property type="molecule type" value="Genomic_DNA"/>
</dbReference>
<protein>
    <submittedName>
        <fullName evidence="9">Tight adherence protein C</fullName>
    </submittedName>
</protein>